<dbReference type="NCBIfam" id="TIGR00561">
    <property type="entry name" value="pntA"/>
    <property type="match status" value="1"/>
</dbReference>
<dbReference type="Pfam" id="PF12769">
    <property type="entry name" value="PNTB_4TM"/>
    <property type="match status" value="1"/>
</dbReference>
<keyword evidence="9" id="KW-0479">Metal-binding</keyword>
<evidence type="ECO:0000256" key="22">
    <source>
        <dbReference type="ARBA" id="ARBA00023136"/>
    </source>
</evidence>
<evidence type="ECO:0000256" key="25">
    <source>
        <dbReference type="ARBA" id="ARBA00061558"/>
    </source>
</evidence>
<evidence type="ECO:0000256" key="10">
    <source>
        <dbReference type="ARBA" id="ARBA00022741"/>
    </source>
</evidence>
<feature type="region of interest" description="Disordered" evidence="28">
    <location>
        <begin position="1"/>
        <end position="47"/>
    </location>
</feature>
<dbReference type="Pfam" id="PF05222">
    <property type="entry name" value="AlaDh_PNT_N"/>
    <property type="match status" value="1"/>
</dbReference>
<keyword evidence="21" id="KW-0496">Mitochondrion</keyword>
<dbReference type="Proteomes" id="UP000037460">
    <property type="component" value="Unassembled WGS sequence"/>
</dbReference>
<evidence type="ECO:0000256" key="24">
    <source>
        <dbReference type="ARBA" id="ARBA00054910"/>
    </source>
</evidence>
<gene>
    <name evidence="32" type="ORF">Ctob_012645</name>
</gene>
<feature type="transmembrane region" description="Helical" evidence="29">
    <location>
        <begin position="769"/>
        <end position="788"/>
    </location>
</feature>
<comment type="catalytic activity">
    <reaction evidence="23">
        <text>NAD(+) + NADPH + H(+)(in) = NADH + NADP(+) + H(+)(out)</text>
        <dbReference type="Rhea" id="RHEA:47992"/>
        <dbReference type="ChEBI" id="CHEBI:15378"/>
        <dbReference type="ChEBI" id="CHEBI:57540"/>
        <dbReference type="ChEBI" id="CHEBI:57783"/>
        <dbReference type="ChEBI" id="CHEBI:57945"/>
        <dbReference type="ChEBI" id="CHEBI:58349"/>
        <dbReference type="EC" id="7.1.1.1"/>
    </reaction>
</comment>
<protein>
    <recommendedName>
        <fullName evidence="26">NAD(P) transhydrogenase, mitochondrial</fullName>
        <ecNumber evidence="5">7.1.1.1</ecNumber>
    </recommendedName>
    <alternativeName>
        <fullName evidence="27">Nicotinamide nucleotide transhydrogenase</fullName>
    </alternativeName>
</protein>
<dbReference type="PANTHER" id="PTHR10160:SF19">
    <property type="entry name" value="PROTON-TRANSLOCATING NAD(P)(+) TRANSHYDROGENASE"/>
    <property type="match status" value="1"/>
</dbReference>
<evidence type="ECO:0000256" key="5">
    <source>
        <dbReference type="ARBA" id="ARBA00012943"/>
    </source>
</evidence>
<dbReference type="CDD" id="cd02037">
    <property type="entry name" value="Mrp_NBP35"/>
    <property type="match status" value="1"/>
</dbReference>
<feature type="domain" description="Alanine dehydrogenase/pyridine nucleotide transhydrogenase N-terminal" evidence="31">
    <location>
        <begin position="292"/>
        <end position="418"/>
    </location>
</feature>
<proteinExistence type="inferred from homology"/>
<dbReference type="InterPro" id="IPR034300">
    <property type="entry name" value="PNTB-like"/>
</dbReference>
<dbReference type="Gene3D" id="3.40.50.720">
    <property type="entry name" value="NAD(P)-binding Rossmann-like Domain"/>
    <property type="match status" value="2"/>
</dbReference>
<dbReference type="PANTHER" id="PTHR10160">
    <property type="entry name" value="NAD(P) TRANSHYDROGENASE"/>
    <property type="match status" value="1"/>
</dbReference>
<keyword evidence="18" id="KW-0408">Iron</keyword>
<feature type="transmembrane region" description="Helical" evidence="29">
    <location>
        <begin position="858"/>
        <end position="878"/>
    </location>
</feature>
<dbReference type="InterPro" id="IPR000808">
    <property type="entry name" value="Mrp-like_CS"/>
</dbReference>
<evidence type="ECO:0000256" key="20">
    <source>
        <dbReference type="ARBA" id="ARBA00023027"/>
    </source>
</evidence>
<evidence type="ECO:0000256" key="19">
    <source>
        <dbReference type="ARBA" id="ARBA00023014"/>
    </source>
</evidence>
<evidence type="ECO:0000256" key="15">
    <source>
        <dbReference type="ARBA" id="ARBA00022967"/>
    </source>
</evidence>
<dbReference type="SUPFAM" id="SSF51735">
    <property type="entry name" value="NAD(P)-binding Rossmann-fold domains"/>
    <property type="match status" value="1"/>
</dbReference>
<dbReference type="InterPro" id="IPR007698">
    <property type="entry name" value="AlaDH/PNT_NAD(H)-bd"/>
</dbReference>
<dbReference type="Pfam" id="PF01262">
    <property type="entry name" value="AlaDh_PNT_C"/>
    <property type="match status" value="1"/>
</dbReference>
<organism evidence="32 33">
    <name type="scientific">Chrysochromulina tobinii</name>
    <dbReference type="NCBI Taxonomy" id="1460289"/>
    <lineage>
        <taxon>Eukaryota</taxon>
        <taxon>Haptista</taxon>
        <taxon>Haptophyta</taxon>
        <taxon>Prymnesiophyceae</taxon>
        <taxon>Prymnesiales</taxon>
        <taxon>Chrysochromulinaceae</taxon>
        <taxon>Chrysochromulina</taxon>
    </lineage>
</organism>
<feature type="domain" description="Alanine dehydrogenase/pyridine nucleotide transhydrogenase NAD(H)-binding" evidence="30">
    <location>
        <begin position="427"/>
        <end position="592"/>
    </location>
</feature>
<evidence type="ECO:0000256" key="26">
    <source>
        <dbReference type="ARBA" id="ARBA00074145"/>
    </source>
</evidence>
<dbReference type="NCBIfam" id="NF006942">
    <property type="entry name" value="PRK09424.1"/>
    <property type="match status" value="1"/>
</dbReference>
<evidence type="ECO:0000256" key="13">
    <source>
        <dbReference type="ARBA" id="ARBA00022857"/>
    </source>
</evidence>
<dbReference type="SMART" id="SM01003">
    <property type="entry name" value="AlaDh_PNT_N"/>
    <property type="match status" value="1"/>
</dbReference>
<evidence type="ECO:0000256" key="27">
    <source>
        <dbReference type="ARBA" id="ARBA00079255"/>
    </source>
</evidence>
<feature type="transmembrane region" description="Helical" evidence="29">
    <location>
        <begin position="738"/>
        <end position="757"/>
    </location>
</feature>
<dbReference type="GO" id="GO:0005524">
    <property type="term" value="F:ATP binding"/>
    <property type="evidence" value="ECO:0007669"/>
    <property type="project" value="UniProtKB-KW"/>
</dbReference>
<dbReference type="Gene3D" id="3.40.50.1220">
    <property type="entry name" value="TPP-binding domain"/>
    <property type="match status" value="1"/>
</dbReference>
<dbReference type="GO" id="GO:0005886">
    <property type="term" value="C:plasma membrane"/>
    <property type="evidence" value="ECO:0007669"/>
    <property type="project" value="UniProtKB-SubCell"/>
</dbReference>
<dbReference type="SMART" id="SM01002">
    <property type="entry name" value="AlaDh_PNT_C"/>
    <property type="match status" value="1"/>
</dbReference>
<evidence type="ECO:0000256" key="18">
    <source>
        <dbReference type="ARBA" id="ARBA00023004"/>
    </source>
</evidence>
<keyword evidence="33" id="KW-1185">Reference proteome</keyword>
<dbReference type="InterPro" id="IPR026255">
    <property type="entry name" value="NADP_transhyd_a"/>
</dbReference>
<accession>A0A0M0K3Y1</accession>
<dbReference type="GO" id="GO:0140663">
    <property type="term" value="F:ATP-dependent FeS chaperone activity"/>
    <property type="evidence" value="ECO:0007669"/>
    <property type="project" value="InterPro"/>
</dbReference>
<keyword evidence="10" id="KW-0547">Nucleotide-binding</keyword>
<evidence type="ECO:0000256" key="12">
    <source>
        <dbReference type="ARBA" id="ARBA00022840"/>
    </source>
</evidence>
<dbReference type="SUPFAM" id="SSF52540">
    <property type="entry name" value="P-loop containing nucleoside triphosphate hydrolases"/>
    <property type="match status" value="1"/>
</dbReference>
<feature type="transmembrane region" description="Helical" evidence="29">
    <location>
        <begin position="915"/>
        <end position="932"/>
    </location>
</feature>
<keyword evidence="14" id="KW-0809">Transit peptide</keyword>
<feature type="transmembrane region" description="Helical" evidence="29">
    <location>
        <begin position="952"/>
        <end position="971"/>
    </location>
</feature>
<dbReference type="OrthoDB" id="37244at2759"/>
<keyword evidence="8 29" id="KW-0812">Transmembrane</keyword>
<dbReference type="PROSITE" id="PS01215">
    <property type="entry name" value="MRP"/>
    <property type="match status" value="1"/>
</dbReference>
<evidence type="ECO:0000256" key="28">
    <source>
        <dbReference type="SAM" id="MobiDB-lite"/>
    </source>
</evidence>
<evidence type="ECO:0000259" key="30">
    <source>
        <dbReference type="SMART" id="SM01002"/>
    </source>
</evidence>
<keyword evidence="16 29" id="KW-1133">Transmembrane helix</keyword>
<dbReference type="SUPFAM" id="SSF52283">
    <property type="entry name" value="Formate/glycerate dehydrogenase catalytic domain-like"/>
    <property type="match status" value="1"/>
</dbReference>
<keyword evidence="6" id="KW-1003">Cell membrane</keyword>
<dbReference type="InterPro" id="IPR027417">
    <property type="entry name" value="P-loop_NTPase"/>
</dbReference>
<comment type="subunit">
    <text evidence="4">Homodimer.</text>
</comment>
<comment type="caution">
    <text evidence="32">The sequence shown here is derived from an EMBL/GenBank/DDBJ whole genome shotgun (WGS) entry which is preliminary data.</text>
</comment>
<feature type="transmembrane region" description="Helical" evidence="29">
    <location>
        <begin position="991"/>
        <end position="1008"/>
    </location>
</feature>
<evidence type="ECO:0000256" key="23">
    <source>
        <dbReference type="ARBA" id="ARBA00048202"/>
    </source>
</evidence>
<dbReference type="EC" id="7.1.1.1" evidence="5"/>
<dbReference type="FunFam" id="3.40.50.1220:FF:000002">
    <property type="entry name" value="NAD(P) transhydrogenase subunit beta"/>
    <property type="match status" value="1"/>
</dbReference>
<dbReference type="FunFam" id="3.40.50.720:FF:000028">
    <property type="entry name" value="NAD(P) transhydrogenase subunit alpha"/>
    <property type="match status" value="1"/>
</dbReference>
<keyword evidence="12" id="KW-0067">ATP-binding</keyword>
<evidence type="ECO:0000256" key="3">
    <source>
        <dbReference type="ARBA" id="ARBA00005624"/>
    </source>
</evidence>
<feature type="transmembrane region" description="Helical" evidence="29">
    <location>
        <begin position="884"/>
        <end position="903"/>
    </location>
</feature>
<keyword evidence="20" id="KW-0520">NAD</keyword>
<dbReference type="GO" id="GO:0051536">
    <property type="term" value="F:iron-sulfur cluster binding"/>
    <property type="evidence" value="ECO:0007669"/>
    <property type="project" value="UniProtKB-KW"/>
</dbReference>
<evidence type="ECO:0000256" key="29">
    <source>
        <dbReference type="SAM" id="Phobius"/>
    </source>
</evidence>
<evidence type="ECO:0000256" key="7">
    <source>
        <dbReference type="ARBA" id="ARBA00022519"/>
    </source>
</evidence>
<comment type="function">
    <text evidence="24">The transhydrogenation between NADH and NADP is coupled to respiration and ATP hydrolysis and functions as a proton pump across the membrane. May play a role in reactive oxygen species (ROS) detoxification in the adrenal gland.</text>
</comment>
<dbReference type="GO" id="GO:0016226">
    <property type="term" value="P:iron-sulfur cluster assembly"/>
    <property type="evidence" value="ECO:0007669"/>
    <property type="project" value="InterPro"/>
</dbReference>
<evidence type="ECO:0000256" key="1">
    <source>
        <dbReference type="ARBA" id="ARBA00004292"/>
    </source>
</evidence>
<evidence type="ECO:0000256" key="14">
    <source>
        <dbReference type="ARBA" id="ARBA00022946"/>
    </source>
</evidence>
<feature type="transmembrane region" description="Helical" evidence="29">
    <location>
        <begin position="834"/>
        <end position="851"/>
    </location>
</feature>
<comment type="subcellular location">
    <subcellularLocation>
        <location evidence="2">Cell inner membrane</location>
        <topology evidence="2">Multi-pass membrane protein</topology>
    </subcellularLocation>
    <subcellularLocation>
        <location evidence="1">Mitochondrion inner membrane</location>
        <topology evidence="1">Multi-pass membrane protein</topology>
        <orientation evidence="1">Matrix side</orientation>
    </subcellularLocation>
</comment>
<dbReference type="InterPro" id="IPR019591">
    <property type="entry name" value="Mrp/NBP35_ATP-bd"/>
</dbReference>
<evidence type="ECO:0000313" key="33">
    <source>
        <dbReference type="Proteomes" id="UP000037460"/>
    </source>
</evidence>
<comment type="similarity">
    <text evidence="3">In the N-terminal section; belongs to the AlaDH/PNT family.</text>
</comment>
<feature type="transmembrane region" description="Helical" evidence="29">
    <location>
        <begin position="707"/>
        <end position="731"/>
    </location>
</feature>
<sequence length="1297" mass="134394">MSDVVDTAKANDGCVGPSSEQAGKASACEGCPNQKACADGKGREEDPDLGLIRSRLANVKRKMLGLRGQTVHQSASGWSPVYVTEAALERAGRRSKFGAADGAADADDAMEDDADADEDAGDIELGVMSIGFMLPTEDDAIIWRGPRKNGLIKQFLTDVDWGALDYLLIDTPPGTSDEHISLVQYLAKSLGPDDGAIVVTTPQEVSLMDVRKELSFCAKTKLRVLGVVENMAEYQTSLRDLRFRDVSGADVSEAALAALRAHCPELLELRVVADVFPRGAKGGAEGMAAQFGVPFLGKTPESVAKLIKEGFGSVLVESGAGSGASFSDAAYVAVGAKIVDRKTAFGASLVTKVVAPTPEEASLVGDRMLLSFIYPAQNPELLEQLMKQKATVFAMDCIPRTLSRGQAFDALSSQANIAGYRAVIEAAGEFGRFFAGQMTAAGKVPPAKVLVLGGGVAGLAAVQTAKNMGAVVRLFDVRAAVKEQAQSMGAEFLEVDFKESGEGAGGYAKEMSAEWHAAANRMLSKQCEEVDIVITTALIPGKKAPTLITADMVSKLKPGSVCVDLAASAGGNIVGTVKDERFVTPSGVTMLGYTDLNSRLASTSSSLYANNQTKWILSAGPTTTKTKGKLCLDHEDIAVRGMMVIENGTMTWPWTPPAPPPPPPKPTAKVAPVMTEDDYKALYVASAKRGTYAAVGVLGLGLLAPNAAFTGMLSTFALSGVIGYQLVWGVAHSLHSPLMAVTNAVSGMTAVGGMYVMGGGLLPSTTAQGLAALATGISAVNITGGFLVTKKMLDMFKRPDDPPEFYEYYGVPAAALLAGYTATSLMGYELMSPTVATCAALGCIGGIAGLASQKTARLGLVSGQCGVLFGLAATIGSLDWPMTNYIQLAGVLGGGGGLGYLIAQRVSPTSLPQTVAAFHSLVGLAAVFTGVGDFLEHATNQPEALDGLRCSAIALATVIGGVTATGSFVAFGKLNGNMSSAALALAQRDQINIGMGIGTLGCMALFVAKPTLATGTLCLLGMTGLSGALGWHMTASIGGADMPVVITVLNSYSGWALCAEGFMLDQPLLTTVGALIGSSGAILTHIMCVAMNRNITSVLLGGFGTSSTVVGAGASAAAMPEGEATFTDVDSTVELLKGAKEVIIVPGYGLAVANGQYALAEITKALRAQGVNVRFGIHPVAGRMPGQLNVLLAEAGVPYDYVLEMEEINDDFPSTDVALVVGANDTINSAAEDDPTSIIAGMPVLQVWKAEQCIIMKRSMGAGYAGAENPVFYKPNTAMLLGDAKKVLDQMRDKICK</sequence>
<dbReference type="InterPro" id="IPR024605">
    <property type="entry name" value="NADP_transhyd_a_C"/>
</dbReference>
<evidence type="ECO:0000256" key="2">
    <source>
        <dbReference type="ARBA" id="ARBA00004429"/>
    </source>
</evidence>
<dbReference type="Pfam" id="PF10609">
    <property type="entry name" value="ParA"/>
    <property type="match status" value="1"/>
</dbReference>
<evidence type="ECO:0000256" key="21">
    <source>
        <dbReference type="ARBA" id="ARBA00023128"/>
    </source>
</evidence>
<feature type="transmembrane region" description="Helical" evidence="29">
    <location>
        <begin position="1068"/>
        <end position="1090"/>
    </location>
</feature>
<dbReference type="GO" id="GO:0050661">
    <property type="term" value="F:NADP binding"/>
    <property type="evidence" value="ECO:0007669"/>
    <property type="project" value="TreeGrafter"/>
</dbReference>
<name>A0A0M0K3Y1_9EUKA</name>
<dbReference type="EMBL" id="JWZX01001502">
    <property type="protein sequence ID" value="KOO33504.1"/>
    <property type="molecule type" value="Genomic_DNA"/>
</dbReference>
<evidence type="ECO:0000256" key="4">
    <source>
        <dbReference type="ARBA" id="ARBA00011738"/>
    </source>
</evidence>
<dbReference type="InterPro" id="IPR033756">
    <property type="entry name" value="YlxH/NBP35"/>
</dbReference>
<evidence type="ECO:0000259" key="31">
    <source>
        <dbReference type="SMART" id="SM01003"/>
    </source>
</evidence>
<feature type="transmembrane region" description="Helical" evidence="29">
    <location>
        <begin position="1044"/>
        <end position="1062"/>
    </location>
</feature>
<feature type="transmembrane region" description="Helical" evidence="29">
    <location>
        <begin position="1014"/>
        <end position="1032"/>
    </location>
</feature>
<comment type="similarity">
    <text evidence="25">In the C-terminal section; belongs to the PNT beta subunit family.</text>
</comment>
<dbReference type="GO" id="GO:0005743">
    <property type="term" value="C:mitochondrial inner membrane"/>
    <property type="evidence" value="ECO:0007669"/>
    <property type="project" value="UniProtKB-SubCell"/>
</dbReference>
<keyword evidence="7" id="KW-0997">Cell inner membrane</keyword>
<keyword evidence="17" id="KW-0007">Acetylation</keyword>
<evidence type="ECO:0000256" key="17">
    <source>
        <dbReference type="ARBA" id="ARBA00022990"/>
    </source>
</evidence>
<dbReference type="GO" id="GO:0046872">
    <property type="term" value="F:metal ion binding"/>
    <property type="evidence" value="ECO:0007669"/>
    <property type="project" value="UniProtKB-KW"/>
</dbReference>
<dbReference type="Pfam" id="PF02233">
    <property type="entry name" value="PNTB"/>
    <property type="match status" value="1"/>
</dbReference>
<dbReference type="SUPFAM" id="SSF52467">
    <property type="entry name" value="DHS-like NAD/FAD-binding domain"/>
    <property type="match status" value="1"/>
</dbReference>
<evidence type="ECO:0000256" key="11">
    <source>
        <dbReference type="ARBA" id="ARBA00022792"/>
    </source>
</evidence>
<evidence type="ECO:0000256" key="6">
    <source>
        <dbReference type="ARBA" id="ARBA00022475"/>
    </source>
</evidence>
<feature type="transmembrane region" description="Helical" evidence="29">
    <location>
        <begin position="808"/>
        <end position="828"/>
    </location>
</feature>
<dbReference type="CDD" id="cd05304">
    <property type="entry name" value="Rubrum_tdh"/>
    <property type="match status" value="1"/>
</dbReference>
<reference evidence="33" key="1">
    <citation type="journal article" date="2015" name="PLoS Genet.">
        <title>Genome Sequence and Transcriptome Analyses of Chrysochromulina tobin: Metabolic Tools for Enhanced Algal Fitness in the Prominent Order Prymnesiales (Haptophyceae).</title>
        <authorList>
            <person name="Hovde B.T."/>
            <person name="Deodato C.R."/>
            <person name="Hunsperger H.M."/>
            <person name="Ryken S.A."/>
            <person name="Yost W."/>
            <person name="Jha R.K."/>
            <person name="Patterson J."/>
            <person name="Monnat R.J. Jr."/>
            <person name="Barlow S.B."/>
            <person name="Starkenburg S.R."/>
            <person name="Cattolico R.A."/>
        </authorList>
    </citation>
    <scope>NUCLEOTIDE SEQUENCE</scope>
    <source>
        <strain evidence="33">CCMP291</strain>
    </source>
</reference>
<dbReference type="InterPro" id="IPR029035">
    <property type="entry name" value="DHS-like_NAD/FAD-binding_dom"/>
</dbReference>
<keyword evidence="19" id="KW-0411">Iron-sulfur</keyword>
<dbReference type="GO" id="GO:0008750">
    <property type="term" value="F:proton-translocating NAD(P)+ transhydrogenase activity"/>
    <property type="evidence" value="ECO:0007669"/>
    <property type="project" value="UniProtKB-EC"/>
</dbReference>
<dbReference type="Gene3D" id="3.40.50.300">
    <property type="entry name" value="P-loop containing nucleotide triphosphate hydrolases"/>
    <property type="match status" value="1"/>
</dbReference>
<evidence type="ECO:0000256" key="9">
    <source>
        <dbReference type="ARBA" id="ARBA00022723"/>
    </source>
</evidence>
<dbReference type="InterPro" id="IPR036291">
    <property type="entry name" value="NAD(P)-bd_dom_sf"/>
</dbReference>
<keyword evidence="22 29" id="KW-0472">Membrane</keyword>
<evidence type="ECO:0000256" key="16">
    <source>
        <dbReference type="ARBA" id="ARBA00022989"/>
    </source>
</evidence>
<evidence type="ECO:0000313" key="32">
    <source>
        <dbReference type="EMBL" id="KOO33504.1"/>
    </source>
</evidence>
<keyword evidence="11" id="KW-0999">Mitochondrion inner membrane</keyword>
<keyword evidence="15" id="KW-1278">Translocase</keyword>
<evidence type="ECO:0000256" key="8">
    <source>
        <dbReference type="ARBA" id="ARBA00022692"/>
    </source>
</evidence>
<keyword evidence="13" id="KW-0521">NADP</keyword>
<dbReference type="InterPro" id="IPR007886">
    <property type="entry name" value="AlaDH/PNT_N"/>
</dbReference>
<dbReference type="GO" id="GO:0006740">
    <property type="term" value="P:NADPH regeneration"/>
    <property type="evidence" value="ECO:0007669"/>
    <property type="project" value="TreeGrafter"/>
</dbReference>